<feature type="transmembrane region" description="Helical" evidence="2">
    <location>
        <begin position="30"/>
        <end position="52"/>
    </location>
</feature>
<keyword evidence="4" id="KW-0378">Hydrolase</keyword>
<dbReference type="PANTHER" id="PTHR43689">
    <property type="entry name" value="HYDROLASE"/>
    <property type="match status" value="1"/>
</dbReference>
<dbReference type="InterPro" id="IPR000073">
    <property type="entry name" value="AB_hydrolase_1"/>
</dbReference>
<accession>A0A939PJ22</accession>
<evidence type="ECO:0000313" key="4">
    <source>
        <dbReference type="EMBL" id="MBO2453088.1"/>
    </source>
</evidence>
<dbReference type="InterPro" id="IPR029058">
    <property type="entry name" value="AB_hydrolase_fold"/>
</dbReference>
<feature type="region of interest" description="Disordered" evidence="1">
    <location>
        <begin position="1"/>
        <end position="23"/>
    </location>
</feature>
<gene>
    <name evidence="4" type="ORF">J4573_38760</name>
</gene>
<keyword evidence="2" id="KW-0472">Membrane</keyword>
<reference evidence="4" key="1">
    <citation type="submission" date="2021-03" db="EMBL/GenBank/DDBJ databases">
        <authorList>
            <person name="Kanchanasin P."/>
            <person name="Saeng-In P."/>
            <person name="Phongsopitanun W."/>
            <person name="Yuki M."/>
            <person name="Kudo T."/>
            <person name="Ohkuma M."/>
            <person name="Tanasupawat S."/>
        </authorList>
    </citation>
    <scope>NUCLEOTIDE SEQUENCE</scope>
    <source>
        <strain evidence="4">GKU 128</strain>
    </source>
</reference>
<sequence length="334" mass="35453">MSEQVTEAGEAPAAEPGEKPGPKRRRLRKWALRVFAGVLVLIVAGTLFSFGYNAATAGRAGEPAGLRFVSADGIRTRYKQWGTTGPPIVLVHGFAESADTWDRVAGVLAADHRVYALDLTGWGYSQRRGPYDAEHEAAQLLGLLDALHLDRATLVGHSTGAAVAAAAALRAPDRVGGLVFLDGDGLNTGAGAGADDLKSVFPNPYRTTLLRLAVRSDWVIRQIYGSQCGPACPRLDRAGVRQWRRPLQVAGAEDALWSMKGIVGLPAARLAALTRVKVPKKVIFGTDDDVFSRSSPYDTAKLIGAPAPTLIPGARHLSFVSHPGQVAAAIMRNP</sequence>
<keyword evidence="2" id="KW-0812">Transmembrane</keyword>
<proteinExistence type="predicted"/>
<evidence type="ECO:0000256" key="1">
    <source>
        <dbReference type="SAM" id="MobiDB-lite"/>
    </source>
</evidence>
<dbReference type="RefSeq" id="WP_208261117.1">
    <property type="nucleotide sequence ID" value="NZ_JAGEOJ010000019.1"/>
</dbReference>
<keyword evidence="2" id="KW-1133">Transmembrane helix</keyword>
<dbReference type="EMBL" id="JAGEOJ010000019">
    <property type="protein sequence ID" value="MBO2453088.1"/>
    <property type="molecule type" value="Genomic_DNA"/>
</dbReference>
<dbReference type="Gene3D" id="3.40.50.1820">
    <property type="entry name" value="alpha/beta hydrolase"/>
    <property type="match status" value="1"/>
</dbReference>
<dbReference type="GO" id="GO:0016787">
    <property type="term" value="F:hydrolase activity"/>
    <property type="evidence" value="ECO:0007669"/>
    <property type="project" value="UniProtKB-KW"/>
</dbReference>
<evidence type="ECO:0000313" key="5">
    <source>
        <dbReference type="Proteomes" id="UP000669179"/>
    </source>
</evidence>
<dbReference type="AlphaFoldDB" id="A0A939PJ22"/>
<comment type="caution">
    <text evidence="4">The sequence shown here is derived from an EMBL/GenBank/DDBJ whole genome shotgun (WGS) entry which is preliminary data.</text>
</comment>
<evidence type="ECO:0000259" key="3">
    <source>
        <dbReference type="Pfam" id="PF12697"/>
    </source>
</evidence>
<organism evidence="4 5">
    <name type="scientific">Actinomadura barringtoniae</name>
    <dbReference type="NCBI Taxonomy" id="1427535"/>
    <lineage>
        <taxon>Bacteria</taxon>
        <taxon>Bacillati</taxon>
        <taxon>Actinomycetota</taxon>
        <taxon>Actinomycetes</taxon>
        <taxon>Streptosporangiales</taxon>
        <taxon>Thermomonosporaceae</taxon>
        <taxon>Actinomadura</taxon>
    </lineage>
</organism>
<evidence type="ECO:0000256" key="2">
    <source>
        <dbReference type="SAM" id="Phobius"/>
    </source>
</evidence>
<feature type="domain" description="AB hydrolase-1" evidence="3">
    <location>
        <begin position="88"/>
        <end position="329"/>
    </location>
</feature>
<name>A0A939PJ22_9ACTN</name>
<dbReference type="SUPFAM" id="SSF53474">
    <property type="entry name" value="alpha/beta-Hydrolases"/>
    <property type="match status" value="1"/>
</dbReference>
<dbReference type="Pfam" id="PF12697">
    <property type="entry name" value="Abhydrolase_6"/>
    <property type="match status" value="1"/>
</dbReference>
<dbReference type="Proteomes" id="UP000669179">
    <property type="component" value="Unassembled WGS sequence"/>
</dbReference>
<dbReference type="PANTHER" id="PTHR43689:SF8">
    <property type="entry name" value="ALPHA_BETA-HYDROLASES SUPERFAMILY PROTEIN"/>
    <property type="match status" value="1"/>
</dbReference>
<keyword evidence="5" id="KW-1185">Reference proteome</keyword>
<protein>
    <submittedName>
        <fullName evidence="4">Alpha/beta hydrolase</fullName>
    </submittedName>
</protein>
<dbReference type="PRINTS" id="PR00111">
    <property type="entry name" value="ABHYDROLASE"/>
</dbReference>